<dbReference type="EC" id="1.3.1.34" evidence="13"/>
<keyword evidence="5" id="KW-0288">FMN</keyword>
<evidence type="ECO:0000313" key="14">
    <source>
        <dbReference type="Proteomes" id="UP000518288"/>
    </source>
</evidence>
<dbReference type="Pfam" id="PF00724">
    <property type="entry name" value="Oxidored_FMN"/>
    <property type="match status" value="1"/>
</dbReference>
<keyword evidence="14" id="KW-1185">Reference proteome</keyword>
<evidence type="ECO:0000256" key="4">
    <source>
        <dbReference type="ARBA" id="ARBA00022630"/>
    </source>
</evidence>
<dbReference type="EMBL" id="JACCFH010000001">
    <property type="protein sequence ID" value="NYG34223.1"/>
    <property type="molecule type" value="Genomic_DNA"/>
</dbReference>
<name>A0A7Y9R2A4_9BURK</name>
<dbReference type="PRINTS" id="PR00368">
    <property type="entry name" value="FADPNR"/>
</dbReference>
<sequence>MTTTTAYPHLLAPLDLGFTTLKNRVLMGSMHVGLEEAKDGFARMAAFYAERARGGVGLIVTGGIAPNDAGRPMPGGACMTTQAEADKHKVVTQAVHDAGGKIAMQILHFGRYAYHPELVAPSALKAPISPFRPRALTGDEIEQTIEDYARAAALAQSAGYDGVEIMGSEGYLINEFIAAQTNQRDDEWGGAYENRIRFALEIVRRTRARVGAEFILIFRLSMLDLVEGGSTQEEVIQLAQALEAAGVTILNTGIGWHEARIPTIATKVPRAAFAWVTQGLKGKVGIPLITTNRINTPEVAEQILADGMADMVSMARPFLADADFVRKAAEGRADEINTCIGCNQACLDHTFGGKITSCLVNPRACHETILIERPATTKARVAVVGAGPAGLAFATTAARRGFDVTLFDAGSEIGGQFNIAKQVPGKEEFYETLRYFGKQIALTGVTLKLNHRVAAQELVDAGFQHVVLATGVTPRTPDIPGIDHPKVVGYLDVLRDKCAVGRNVALIGAGGIGFDVAEYLLHEGTSPSLDKAKFFAEWGVDTAYAHRGGLTPAHIEPNPRQVMLLQRKASKVGDGLGKTTGWIHRTSLKNRQVEMVPGVTYRRIDDDGLHITVGEREMTLPVDTVVLCAGQDPQRELQAALQAAGCSVHLIGGADVAAELDAKRAIKQGTELALGFDPAAAEASAQAAPVATLSERLPAAVAKSLAHWHRMVAQGDLSELGAILHRKVVFRSPMAHTPYPGAQVVQLILSTVAKVFEDFTYHREMASADGLSVTLEFSASVNGKSLKGVDVIQFDAEGKITEFEVMVRPMSGLQALGDEMGQRLAPYLAAYKAAKPAA</sequence>
<dbReference type="PANTHER" id="PTHR42917">
    <property type="entry name" value="2,4-DIENOYL-COA REDUCTASE"/>
    <property type="match status" value="1"/>
</dbReference>
<keyword evidence="9" id="KW-0411">Iron-sulfur</keyword>
<dbReference type="Gene3D" id="3.50.50.60">
    <property type="entry name" value="FAD/NAD(P)-binding domain"/>
    <property type="match status" value="1"/>
</dbReference>
<dbReference type="GO" id="GO:0051536">
    <property type="term" value="F:iron-sulfur cluster binding"/>
    <property type="evidence" value="ECO:0007669"/>
    <property type="project" value="UniProtKB-KW"/>
</dbReference>
<dbReference type="GO" id="GO:0008670">
    <property type="term" value="F:2,4-dienoyl-CoA reductase (NADPH) activity"/>
    <property type="evidence" value="ECO:0007669"/>
    <property type="project" value="UniProtKB-EC"/>
</dbReference>
<comment type="cofactor">
    <cofactor evidence="1">
        <name>FMN</name>
        <dbReference type="ChEBI" id="CHEBI:58210"/>
    </cofactor>
</comment>
<feature type="domain" description="FAD/NAD(P)-binding" evidence="11">
    <location>
        <begin position="380"/>
        <end position="651"/>
    </location>
</feature>
<dbReference type="SUPFAM" id="SSF54427">
    <property type="entry name" value="NTF2-like"/>
    <property type="match status" value="1"/>
</dbReference>
<dbReference type="FunFam" id="3.50.50.60:FF:000113">
    <property type="entry name" value="NADPH-dependent 2,4-dienoyl-CoA reductase"/>
    <property type="match status" value="1"/>
</dbReference>
<proteinExistence type="inferred from homology"/>
<evidence type="ECO:0000256" key="2">
    <source>
        <dbReference type="ARBA" id="ARBA00001966"/>
    </source>
</evidence>
<evidence type="ECO:0000256" key="9">
    <source>
        <dbReference type="ARBA" id="ARBA00023014"/>
    </source>
</evidence>
<dbReference type="Proteomes" id="UP000518288">
    <property type="component" value="Unassembled WGS sequence"/>
</dbReference>
<evidence type="ECO:0000256" key="1">
    <source>
        <dbReference type="ARBA" id="ARBA00001917"/>
    </source>
</evidence>
<comment type="similarity">
    <text evidence="3">In the N-terminal section; belongs to the NADH:flavin oxidoreductase/NADH oxidase family.</text>
</comment>
<dbReference type="GO" id="GO:0033543">
    <property type="term" value="P:fatty acid beta-oxidation, unsaturated, even number, reductase/isomerase pathway"/>
    <property type="evidence" value="ECO:0007669"/>
    <property type="project" value="TreeGrafter"/>
</dbReference>
<dbReference type="GO" id="GO:0046872">
    <property type="term" value="F:metal ion binding"/>
    <property type="evidence" value="ECO:0007669"/>
    <property type="project" value="UniProtKB-KW"/>
</dbReference>
<evidence type="ECO:0000256" key="6">
    <source>
        <dbReference type="ARBA" id="ARBA00022723"/>
    </source>
</evidence>
<dbReference type="Gene3D" id="3.40.50.720">
    <property type="entry name" value="NAD(P)-binding Rossmann-like Domain"/>
    <property type="match status" value="1"/>
</dbReference>
<dbReference type="AlphaFoldDB" id="A0A7Y9R2A4"/>
<dbReference type="InterPro" id="IPR037401">
    <property type="entry name" value="SnoaL-like"/>
</dbReference>
<protein>
    <submittedName>
        <fullName evidence="13">2,4-dienoyl-CoA reductase (NADPH2)</fullName>
        <ecNumber evidence="13">1.3.1.34</ecNumber>
    </submittedName>
</protein>
<keyword evidence="7 13" id="KW-0560">Oxidoreductase</keyword>
<dbReference type="InterPro" id="IPR013785">
    <property type="entry name" value="Aldolase_TIM"/>
</dbReference>
<dbReference type="GO" id="GO:0010181">
    <property type="term" value="F:FMN binding"/>
    <property type="evidence" value="ECO:0007669"/>
    <property type="project" value="InterPro"/>
</dbReference>
<dbReference type="PRINTS" id="PR00411">
    <property type="entry name" value="PNDRDTASEI"/>
</dbReference>
<evidence type="ECO:0000256" key="5">
    <source>
        <dbReference type="ARBA" id="ARBA00022643"/>
    </source>
</evidence>
<keyword evidence="6" id="KW-0479">Metal-binding</keyword>
<dbReference type="InterPro" id="IPR032710">
    <property type="entry name" value="NTF2-like_dom_sf"/>
</dbReference>
<feature type="domain" description="SnoaL-like" evidence="12">
    <location>
        <begin position="707"/>
        <end position="802"/>
    </location>
</feature>
<dbReference type="Pfam" id="PF07992">
    <property type="entry name" value="Pyr_redox_2"/>
    <property type="match status" value="1"/>
</dbReference>
<comment type="caution">
    <text evidence="13">The sequence shown here is derived from an EMBL/GenBank/DDBJ whole genome shotgun (WGS) entry which is preliminary data.</text>
</comment>
<dbReference type="InterPro" id="IPR036188">
    <property type="entry name" value="FAD/NAD-bd_sf"/>
</dbReference>
<dbReference type="SUPFAM" id="SSF51905">
    <property type="entry name" value="FAD/NAD(P)-binding domain"/>
    <property type="match status" value="1"/>
</dbReference>
<dbReference type="CDD" id="cd02930">
    <property type="entry name" value="DCR_FMN"/>
    <property type="match status" value="1"/>
</dbReference>
<dbReference type="InterPro" id="IPR051793">
    <property type="entry name" value="NADH:flavin_oxidoreductase"/>
</dbReference>
<dbReference type="InterPro" id="IPR001155">
    <property type="entry name" value="OxRdtase_FMN_N"/>
</dbReference>
<dbReference type="SUPFAM" id="SSF51395">
    <property type="entry name" value="FMN-linked oxidoreductases"/>
    <property type="match status" value="1"/>
</dbReference>
<keyword evidence="8" id="KW-0408">Iron</keyword>
<organism evidence="13 14">
    <name type="scientific">Sphaerotilus montanus</name>
    <dbReference type="NCBI Taxonomy" id="522889"/>
    <lineage>
        <taxon>Bacteria</taxon>
        <taxon>Pseudomonadati</taxon>
        <taxon>Pseudomonadota</taxon>
        <taxon>Betaproteobacteria</taxon>
        <taxon>Burkholderiales</taxon>
        <taxon>Sphaerotilaceae</taxon>
        <taxon>Sphaerotilus</taxon>
    </lineage>
</organism>
<evidence type="ECO:0000259" key="11">
    <source>
        <dbReference type="Pfam" id="PF07992"/>
    </source>
</evidence>
<evidence type="ECO:0000256" key="7">
    <source>
        <dbReference type="ARBA" id="ARBA00023002"/>
    </source>
</evidence>
<reference evidence="13 14" key="1">
    <citation type="submission" date="2020-07" db="EMBL/GenBank/DDBJ databases">
        <title>Genomic Encyclopedia of Archaeal and Bacterial Type Strains, Phase II (KMG-II): from individual species to whole genera.</title>
        <authorList>
            <person name="Goeker M."/>
        </authorList>
    </citation>
    <scope>NUCLEOTIDE SEQUENCE [LARGE SCALE GENOMIC DNA]</scope>
    <source>
        <strain evidence="13 14">DSM 21226</strain>
    </source>
</reference>
<evidence type="ECO:0000256" key="3">
    <source>
        <dbReference type="ARBA" id="ARBA00011048"/>
    </source>
</evidence>
<evidence type="ECO:0000259" key="10">
    <source>
        <dbReference type="Pfam" id="PF00724"/>
    </source>
</evidence>
<comment type="cofactor">
    <cofactor evidence="2">
        <name>[4Fe-4S] cluster</name>
        <dbReference type="ChEBI" id="CHEBI:49883"/>
    </cofactor>
</comment>
<feature type="domain" description="NADH:flavin oxidoreductase/NADH oxidase N-terminal" evidence="10">
    <location>
        <begin position="10"/>
        <end position="335"/>
    </location>
</feature>
<dbReference type="Gene3D" id="3.10.450.50">
    <property type="match status" value="1"/>
</dbReference>
<gene>
    <name evidence="13" type="ORF">BDD16_003209</name>
</gene>
<evidence type="ECO:0000256" key="8">
    <source>
        <dbReference type="ARBA" id="ARBA00023004"/>
    </source>
</evidence>
<accession>A0A7Y9R2A4</accession>
<dbReference type="Gene3D" id="3.20.20.70">
    <property type="entry name" value="Aldolase class I"/>
    <property type="match status" value="1"/>
</dbReference>
<dbReference type="FunFam" id="3.20.20.70:FF:000082">
    <property type="entry name" value="NADPH-dependent 2,4-dienoyl-CoA reductase"/>
    <property type="match status" value="1"/>
</dbReference>
<evidence type="ECO:0000313" key="13">
    <source>
        <dbReference type="EMBL" id="NYG34223.1"/>
    </source>
</evidence>
<dbReference type="PANTHER" id="PTHR42917:SF2">
    <property type="entry name" value="2,4-DIENOYL-COA REDUCTASE [(2E)-ENOYL-COA-PRODUCING]"/>
    <property type="match status" value="1"/>
</dbReference>
<dbReference type="InterPro" id="IPR023753">
    <property type="entry name" value="FAD/NAD-binding_dom"/>
</dbReference>
<keyword evidence="4" id="KW-0285">Flavoprotein</keyword>
<evidence type="ECO:0000259" key="12">
    <source>
        <dbReference type="Pfam" id="PF12680"/>
    </source>
</evidence>
<dbReference type="Pfam" id="PF12680">
    <property type="entry name" value="SnoaL_2"/>
    <property type="match status" value="1"/>
</dbReference>